<dbReference type="PANTHER" id="PTHR42928">
    <property type="entry name" value="TRICARBOXYLATE-BINDING PROTEIN"/>
    <property type="match status" value="1"/>
</dbReference>
<dbReference type="Gene3D" id="3.40.190.10">
    <property type="entry name" value="Periplasmic binding protein-like II"/>
    <property type="match status" value="1"/>
</dbReference>
<feature type="signal peptide" evidence="2">
    <location>
        <begin position="1"/>
        <end position="20"/>
    </location>
</feature>
<evidence type="ECO:0000313" key="3">
    <source>
        <dbReference type="EMBL" id="SDZ83169.1"/>
    </source>
</evidence>
<dbReference type="Pfam" id="PF03401">
    <property type="entry name" value="TctC"/>
    <property type="match status" value="1"/>
</dbReference>
<comment type="similarity">
    <text evidence="1">Belongs to the UPF0065 (bug) family.</text>
</comment>
<keyword evidence="3" id="KW-0675">Receptor</keyword>
<dbReference type="SUPFAM" id="SSF53850">
    <property type="entry name" value="Periplasmic binding protein-like II"/>
    <property type="match status" value="1"/>
</dbReference>
<reference evidence="3 4" key="1">
    <citation type="submission" date="2016-10" db="EMBL/GenBank/DDBJ databases">
        <authorList>
            <person name="de Groot N.N."/>
        </authorList>
    </citation>
    <scope>NUCLEOTIDE SEQUENCE [LARGE SCALE GENOMIC DNA]</scope>
    <source>
        <strain evidence="3 4">DSM 7343</strain>
    </source>
</reference>
<dbReference type="InterPro" id="IPR042100">
    <property type="entry name" value="Bug_dom1"/>
</dbReference>
<dbReference type="PANTHER" id="PTHR42928:SF5">
    <property type="entry name" value="BLR1237 PROTEIN"/>
    <property type="match status" value="1"/>
</dbReference>
<gene>
    <name evidence="3" type="ORF">SAMN05660420_00524</name>
</gene>
<dbReference type="Proteomes" id="UP000199409">
    <property type="component" value="Unassembled WGS sequence"/>
</dbReference>
<proteinExistence type="inferred from homology"/>
<dbReference type="InterPro" id="IPR005064">
    <property type="entry name" value="BUG"/>
</dbReference>
<sequence>MKKLSLIIALVLLSTSISFAADFPSKPITHIVPAKAGGGFDRSSRVQAVGWEKILGQPITFDYSPGASGAIGFGKMMARPSDGYTTIMTTIAMYAMNVNTGVAKAGWDKVGFVGNLITDPNVLLVHNDSPYKTIEEFIKAGKTAKKPLTISTSHPKAVSTLAAKILIELTGINAKVVPFDGGSKARNALAGKQVDACIGPYFSASSKKEFIKALASFTNKKVYSGLWDIPTLTEATGKNFPNLVEPFAFMIKRDVMQKSPENYNKLVTTFKEAVSLPSTLEFAEQQGMAPFIDYWTPEECDAYVQEFQSVWEEYKHLM</sequence>
<name>A0A1H3W7Q8_9BACT</name>
<keyword evidence="4" id="KW-1185">Reference proteome</keyword>
<evidence type="ECO:0000256" key="1">
    <source>
        <dbReference type="ARBA" id="ARBA00006987"/>
    </source>
</evidence>
<evidence type="ECO:0000256" key="2">
    <source>
        <dbReference type="SAM" id="SignalP"/>
    </source>
</evidence>
<dbReference type="Gene3D" id="3.40.190.150">
    <property type="entry name" value="Bordetella uptake gene, domain 1"/>
    <property type="match status" value="1"/>
</dbReference>
<dbReference type="STRING" id="37625.SAMN05660420_00524"/>
<dbReference type="EMBL" id="FNQN01000001">
    <property type="protein sequence ID" value="SDZ83169.1"/>
    <property type="molecule type" value="Genomic_DNA"/>
</dbReference>
<dbReference type="RefSeq" id="WP_175498245.1">
    <property type="nucleotide sequence ID" value="NZ_FNQN01000001.1"/>
</dbReference>
<evidence type="ECO:0000313" key="4">
    <source>
        <dbReference type="Proteomes" id="UP000199409"/>
    </source>
</evidence>
<dbReference type="CDD" id="cd07012">
    <property type="entry name" value="PBP2_Bug_TTT"/>
    <property type="match status" value="1"/>
</dbReference>
<organism evidence="3 4">
    <name type="scientific">Desulfuromusa kysingii</name>
    <dbReference type="NCBI Taxonomy" id="37625"/>
    <lineage>
        <taxon>Bacteria</taxon>
        <taxon>Pseudomonadati</taxon>
        <taxon>Thermodesulfobacteriota</taxon>
        <taxon>Desulfuromonadia</taxon>
        <taxon>Desulfuromonadales</taxon>
        <taxon>Geopsychrobacteraceae</taxon>
        <taxon>Desulfuromusa</taxon>
    </lineage>
</organism>
<dbReference type="PIRSF" id="PIRSF017082">
    <property type="entry name" value="YflP"/>
    <property type="match status" value="1"/>
</dbReference>
<feature type="chain" id="PRO_5011433575" evidence="2">
    <location>
        <begin position="21"/>
        <end position="318"/>
    </location>
</feature>
<keyword evidence="2" id="KW-0732">Signal</keyword>
<dbReference type="AlphaFoldDB" id="A0A1H3W7Q8"/>
<protein>
    <submittedName>
        <fullName evidence="3">Tripartite-type tricarboxylate transporter, receptor component TctC</fullName>
    </submittedName>
</protein>
<accession>A0A1H3W7Q8</accession>